<feature type="region of interest" description="Disordered" evidence="1">
    <location>
        <begin position="1"/>
        <end position="24"/>
    </location>
</feature>
<gene>
    <name evidence="2" type="ORF">RRG08_035447</name>
</gene>
<accession>A0AAE1CS39</accession>
<feature type="compositionally biased region" description="Basic and acidic residues" evidence="1">
    <location>
        <begin position="205"/>
        <end position="216"/>
    </location>
</feature>
<comment type="caution">
    <text evidence="2">The sequence shown here is derived from an EMBL/GenBank/DDBJ whole genome shotgun (WGS) entry which is preliminary data.</text>
</comment>
<feature type="region of interest" description="Disordered" evidence="1">
    <location>
        <begin position="715"/>
        <end position="737"/>
    </location>
</feature>
<feature type="region of interest" description="Disordered" evidence="1">
    <location>
        <begin position="194"/>
        <end position="220"/>
    </location>
</feature>
<evidence type="ECO:0000313" key="2">
    <source>
        <dbReference type="EMBL" id="KAK3731782.1"/>
    </source>
</evidence>
<feature type="region of interest" description="Disordered" evidence="1">
    <location>
        <begin position="127"/>
        <end position="159"/>
    </location>
</feature>
<evidence type="ECO:0000256" key="1">
    <source>
        <dbReference type="SAM" id="MobiDB-lite"/>
    </source>
</evidence>
<feature type="region of interest" description="Disordered" evidence="1">
    <location>
        <begin position="320"/>
        <end position="339"/>
    </location>
</feature>
<keyword evidence="3" id="KW-1185">Reference proteome</keyword>
<reference evidence="2" key="1">
    <citation type="journal article" date="2023" name="G3 (Bethesda)">
        <title>A reference genome for the long-term kleptoplast-retaining sea slug Elysia crispata morphotype clarki.</title>
        <authorList>
            <person name="Eastman K.E."/>
            <person name="Pendleton A.L."/>
            <person name="Shaikh M.A."/>
            <person name="Suttiyut T."/>
            <person name="Ogas R."/>
            <person name="Tomko P."/>
            <person name="Gavelis G."/>
            <person name="Widhalm J.R."/>
            <person name="Wisecaver J.H."/>
        </authorList>
    </citation>
    <scope>NUCLEOTIDE SEQUENCE</scope>
    <source>
        <strain evidence="2">ECLA1</strain>
    </source>
</reference>
<dbReference type="Proteomes" id="UP001283361">
    <property type="component" value="Unassembled WGS sequence"/>
</dbReference>
<proteinExistence type="predicted"/>
<dbReference type="EMBL" id="JAWDGP010006989">
    <property type="protein sequence ID" value="KAK3731782.1"/>
    <property type="molecule type" value="Genomic_DNA"/>
</dbReference>
<protein>
    <submittedName>
        <fullName evidence="2">Uncharacterized protein</fullName>
    </submittedName>
</protein>
<name>A0AAE1CS39_9GAST</name>
<dbReference type="AlphaFoldDB" id="A0AAE1CS39"/>
<sequence>MCDYQSMQSLGHPRNNHYHHGQQTNPYWLNHNHQNHSPFPRPRHFYPMRQVFVQHGPFGNGGNRFLPAPLPHFPNPMHFHPHVPSPNYNNDNRRIRNHPDNDHVHEVHRFYHSGHMRVFGQDRSHRYEQGQGARPKTFNGKFKKDKNRSARKKKHQSIMSSTQLFLTPKEAASSAKEISPKPHLFSADHKPDLDFELTENNMGSDEGKTESTGDKKAQKKYRPVLINDDEIEGAVGGVEYTENSDSVGSHCDDQDIDPSVYDKNLIDEGAICDLDSMFLNQEFSGSNGDLKSFYLSDDNEDGNCDDNIVHLQTLDSFTKLDGDNSNGDKSGNGKQAGSMFQDRLGLPAISFSSLSLPCKTMSATSPQQDLISKGERVSNFQRVELEDGEDTGDFIDTDLPAQCLLSSSDEMDNESSSDLEEDPPFLPDDGCVSLKMTGPDINCNDLPIHGSNSLPEALEDIKIKTSKLQLSYSPSTKSSSQGNSLKSLMDYKRQKSQCNACGFGGHSVNSSDSDNDESHKVNIHNPLMSKARNCAPSFCSQGDFCGDGAAASQVMLEENQMQLNRSGNGNIVHISPHLPISPPGADSEMPLLSEQCFLNNGAIPAPSDVAISQGGLGPSVNNADCEPSPADACSLSAHPETSSCSSTASGGACHQQFQAFGESSACYQDGGESLASNQVELGNVALDNGQLLEGDSYSASSYNAEMQNNMLNGPCCTKELTADGSSPEDPSLSHDNSDNIDMVLLPMEEEIEPVLRMGSLLFSGGGTGTSDLDPGSAGFSSPTFQLGTVPNLCEDHDGRCPIDQGHLRGAVPSKEFYELIKTVSTTDSYMRFYDKDGHDVQRERVCGSDDEQNHEDSSKAERLRVDRVMIWNEYEAYVMQFKQIAVSACGQTAVLNVLKALKIACEKSAVCKVIQGSLRKEDADIPEYLFSRAVAGTTAEELMSGIETLSGGTVGGRFFAFWPLRKVKLLQWLAYWMKRGAIPVATLNLQQGPHSVWQVPDSWHHQMVYGVSHQGLYLTNPLEIVSERSAMKQLCSDSVLMVRRQDIISRFRKTTDLGELLCHPDPRWSTMNVLGQVVNVLREFNMPSVPGYRLQVTSHVSIPACYKAGITLFMRKDKAAWATLLSAPDLPVDIQSLSPKPEIQHSVTGAGVL</sequence>
<feature type="compositionally biased region" description="Low complexity" evidence="1">
    <location>
        <begin position="323"/>
        <end position="333"/>
    </location>
</feature>
<evidence type="ECO:0000313" key="3">
    <source>
        <dbReference type="Proteomes" id="UP001283361"/>
    </source>
</evidence>
<organism evidence="2 3">
    <name type="scientific">Elysia crispata</name>
    <name type="common">lettuce slug</name>
    <dbReference type="NCBI Taxonomy" id="231223"/>
    <lineage>
        <taxon>Eukaryota</taxon>
        <taxon>Metazoa</taxon>
        <taxon>Spiralia</taxon>
        <taxon>Lophotrochozoa</taxon>
        <taxon>Mollusca</taxon>
        <taxon>Gastropoda</taxon>
        <taxon>Heterobranchia</taxon>
        <taxon>Euthyneura</taxon>
        <taxon>Panpulmonata</taxon>
        <taxon>Sacoglossa</taxon>
        <taxon>Placobranchoidea</taxon>
        <taxon>Plakobranchidae</taxon>
        <taxon>Elysia</taxon>
    </lineage>
</organism>
<feature type="compositionally biased region" description="Basic residues" evidence="1">
    <location>
        <begin position="141"/>
        <end position="156"/>
    </location>
</feature>